<feature type="region of interest" description="Disordered" evidence="1">
    <location>
        <begin position="198"/>
        <end position="235"/>
    </location>
</feature>
<organism evidence="3 4">
    <name type="scientific">Septoria linicola</name>
    <dbReference type="NCBI Taxonomy" id="215465"/>
    <lineage>
        <taxon>Eukaryota</taxon>
        <taxon>Fungi</taxon>
        <taxon>Dikarya</taxon>
        <taxon>Ascomycota</taxon>
        <taxon>Pezizomycotina</taxon>
        <taxon>Dothideomycetes</taxon>
        <taxon>Dothideomycetidae</taxon>
        <taxon>Mycosphaerellales</taxon>
        <taxon>Mycosphaerellaceae</taxon>
        <taxon>Septoria</taxon>
    </lineage>
</organism>
<reference evidence="3" key="1">
    <citation type="submission" date="2022-06" db="EMBL/GenBank/DDBJ databases">
        <title>Complete genome sequences of two strains of the flax pathogen Septoria linicola.</title>
        <authorList>
            <person name="Lapalu N."/>
            <person name="Simon A."/>
            <person name="Demenou B."/>
            <person name="Paumier D."/>
            <person name="Guillot M.-P."/>
            <person name="Gout L."/>
            <person name="Valade R."/>
        </authorList>
    </citation>
    <scope>NUCLEOTIDE SEQUENCE</scope>
    <source>
        <strain evidence="3">SE15195</strain>
    </source>
</reference>
<proteinExistence type="predicted"/>
<dbReference type="Proteomes" id="UP001056384">
    <property type="component" value="Chromosome 1"/>
</dbReference>
<evidence type="ECO:0000313" key="3">
    <source>
        <dbReference type="EMBL" id="USW46739.1"/>
    </source>
</evidence>
<dbReference type="EMBL" id="CP099418">
    <property type="protein sequence ID" value="USW46739.1"/>
    <property type="molecule type" value="Genomic_DNA"/>
</dbReference>
<keyword evidence="2" id="KW-0732">Signal</keyword>
<gene>
    <name evidence="3" type="ORF">Slin15195_G000580</name>
</gene>
<sequence length="349" mass="38321">MFIIAAILLLCQVSSIWAHASPQVCHRQPYKEIECLKQYSPAKSHCAKNYPIQPATRTSTAQAVTVTKTTGTTTVTDRVSTKTITLQATTVTKESTAYTTVTLLQGSKEKRNARGYTASLYSSLLARKPSIVKTACACIQTPSTRTIWVTPTSTIRAKKTVYAQGTTTKSIRPKTTKYLAITKTTTVYSTTSQYPTTIASTTSPSLTTSSTSTPRTTTTSTSTTSSEGSPVAAPPCPASREDICASDQLTCSSSNGVNYDTECGVEYIGDEIVVTRRQRKRAAVDTFDECQALCDENACVGLNYIARQLVRFDYKLFSADDLRINDQFLWADDFNNHLFWADHFNNQLF</sequence>
<name>A0A9Q9EEB6_9PEZI</name>
<evidence type="ECO:0000313" key="4">
    <source>
        <dbReference type="Proteomes" id="UP001056384"/>
    </source>
</evidence>
<accession>A0A9Q9EEB6</accession>
<keyword evidence="4" id="KW-1185">Reference proteome</keyword>
<evidence type="ECO:0000256" key="1">
    <source>
        <dbReference type="SAM" id="MobiDB-lite"/>
    </source>
</evidence>
<protein>
    <recommendedName>
        <fullName evidence="5">Apple domain-containing protein</fullName>
    </recommendedName>
</protein>
<dbReference type="AlphaFoldDB" id="A0A9Q9EEB6"/>
<evidence type="ECO:0000256" key="2">
    <source>
        <dbReference type="SAM" id="SignalP"/>
    </source>
</evidence>
<feature type="signal peptide" evidence="2">
    <location>
        <begin position="1"/>
        <end position="18"/>
    </location>
</feature>
<evidence type="ECO:0008006" key="5">
    <source>
        <dbReference type="Google" id="ProtNLM"/>
    </source>
</evidence>
<feature type="compositionally biased region" description="Low complexity" evidence="1">
    <location>
        <begin position="198"/>
        <end position="226"/>
    </location>
</feature>
<feature type="chain" id="PRO_5040119464" description="Apple domain-containing protein" evidence="2">
    <location>
        <begin position="19"/>
        <end position="349"/>
    </location>
</feature>